<name>K8Y0Y6_9LEPT</name>
<evidence type="ECO:0000313" key="1">
    <source>
        <dbReference type="EMBL" id="EKT87308.1"/>
    </source>
</evidence>
<dbReference type="KEGG" id="lst:LSS_08029"/>
<dbReference type="Proteomes" id="UP000035800">
    <property type="component" value="Chromosome I"/>
</dbReference>
<gene>
    <name evidence="1" type="ORF">LSS_08029</name>
</gene>
<protein>
    <submittedName>
        <fullName evidence="1">Uncharacterized protein</fullName>
    </submittedName>
</protein>
<dbReference type="AlphaFoldDB" id="K8Y0Y6"/>
<proteinExistence type="predicted"/>
<organism evidence="1 2">
    <name type="scientific">Leptospira santarosai serovar Shermani str. LT 821</name>
    <dbReference type="NCBI Taxonomy" id="758847"/>
    <lineage>
        <taxon>Bacteria</taxon>
        <taxon>Pseudomonadati</taxon>
        <taxon>Spirochaetota</taxon>
        <taxon>Spirochaetia</taxon>
        <taxon>Leptospirales</taxon>
        <taxon>Leptospiraceae</taxon>
        <taxon>Leptospira</taxon>
    </lineage>
</organism>
<evidence type="ECO:0000313" key="2">
    <source>
        <dbReference type="Proteomes" id="UP000035800"/>
    </source>
</evidence>
<dbReference type="EMBL" id="CP006694">
    <property type="protein sequence ID" value="EKT87308.1"/>
    <property type="molecule type" value="Genomic_DNA"/>
</dbReference>
<accession>K8Y0Y6</accession>
<sequence>MERFFCGLYKFGKSHPRSKPNRFRLDIFSAYKFITSVDIFGLEPMSILKNG</sequence>
<dbReference type="PATRIC" id="fig|758847.3.peg.1690"/>
<reference evidence="1 2" key="1">
    <citation type="journal article" date="2012" name="Gene">
        <title>Sequence of Leptospira santarosai serovar Shermani genome and prediction of virulence-associated genes.</title>
        <authorList>
            <person name="Chou L.F."/>
            <person name="Chen Y.T."/>
            <person name="Lu C.W."/>
            <person name="Ko Y.C."/>
            <person name="Tang C.Y."/>
            <person name="Pan M.J."/>
            <person name="Tian Y.C."/>
            <person name="Chiu C.H."/>
            <person name="Hung C.C."/>
            <person name="Yang C.W."/>
        </authorList>
    </citation>
    <scope>NUCLEOTIDE SEQUENCE [LARGE SCALE GENOMIC DNA]</scope>
    <source>
        <strain evidence="1">LT 821</strain>
    </source>
</reference>
<reference evidence="1 2" key="2">
    <citation type="journal article" date="2014" name="Emerg. Microbes Infect.">
        <title>Potential impact on kidney infection: a whole-genome analysis of Leptospira santarosai serovar Shermani.</title>
        <authorList>
            <person name="Chou L.F."/>
            <person name="Chen T.W."/>
            <person name="Ko Y.C."/>
            <person name="Pan M.J."/>
            <person name="Tian Y.C."/>
            <person name="Chiu C.H."/>
            <person name="Tang P."/>
            <person name="Hung C.C."/>
            <person name="Yang C.W."/>
        </authorList>
    </citation>
    <scope>NUCLEOTIDE SEQUENCE</scope>
    <source>
        <strain evidence="1 2">LT 821</strain>
    </source>
</reference>